<protein>
    <submittedName>
        <fullName evidence="2">Uncharacterized protein</fullName>
    </submittedName>
</protein>
<evidence type="ECO:0000313" key="3">
    <source>
        <dbReference type="Proteomes" id="UP001221546"/>
    </source>
</evidence>
<feature type="region of interest" description="Disordered" evidence="1">
    <location>
        <begin position="38"/>
        <end position="84"/>
    </location>
</feature>
<proteinExistence type="predicted"/>
<accession>A0ABY8JNP9</accession>
<dbReference type="RefSeq" id="WP_141342805.1">
    <property type="nucleotide sequence ID" value="NZ_CP121646.1"/>
</dbReference>
<evidence type="ECO:0000256" key="1">
    <source>
        <dbReference type="SAM" id="MobiDB-lite"/>
    </source>
</evidence>
<dbReference type="EMBL" id="CP121646">
    <property type="protein sequence ID" value="WFU65986.1"/>
    <property type="molecule type" value="Genomic_DNA"/>
</dbReference>
<feature type="compositionally biased region" description="Basic residues" evidence="1">
    <location>
        <begin position="41"/>
        <end position="52"/>
    </location>
</feature>
<reference evidence="2 3" key="1">
    <citation type="submission" date="2023-04" db="EMBL/GenBank/DDBJ databases">
        <title>Australian commercial rhizobial inoculants.</title>
        <authorList>
            <person name="Kohlmeier M.G."/>
            <person name="O'Hara G.W."/>
            <person name="Colombi E."/>
            <person name="Ramsay J.P."/>
            <person name="Terpolilli J."/>
        </authorList>
    </citation>
    <scope>NUCLEOTIDE SEQUENCE [LARGE SCALE GENOMIC DNA]</scope>
    <source>
        <strain evidence="2 3">CB627</strain>
    </source>
</reference>
<organism evidence="2 3">
    <name type="scientific">Bradyrhizobium brasilense</name>
    <dbReference type="NCBI Taxonomy" id="1419277"/>
    <lineage>
        <taxon>Bacteria</taxon>
        <taxon>Pseudomonadati</taxon>
        <taxon>Pseudomonadota</taxon>
        <taxon>Alphaproteobacteria</taxon>
        <taxon>Hyphomicrobiales</taxon>
        <taxon>Nitrobacteraceae</taxon>
        <taxon>Bradyrhizobium</taxon>
    </lineage>
</organism>
<evidence type="ECO:0000313" key="2">
    <source>
        <dbReference type="EMBL" id="WFU65986.1"/>
    </source>
</evidence>
<gene>
    <name evidence="2" type="ORF">QA636_10905</name>
</gene>
<feature type="compositionally biased region" description="Basic and acidic residues" evidence="1">
    <location>
        <begin position="74"/>
        <end position="84"/>
    </location>
</feature>
<dbReference type="Proteomes" id="UP001221546">
    <property type="component" value="Chromosome"/>
</dbReference>
<name>A0ABY8JNP9_9BRAD</name>
<keyword evidence="3" id="KW-1185">Reference proteome</keyword>
<sequence>MAPQTARQGLAFMKRSRRVWLKLMGSIAIGAASIGLTPSHARSHHHAGHGTKGKSAERLPSGGFGGAPRTIARYGDDDPSHGGS</sequence>